<organism evidence="3">
    <name type="scientific">Tanacetum cinerariifolium</name>
    <name type="common">Dalmatian daisy</name>
    <name type="synonym">Chrysanthemum cinerariifolium</name>
    <dbReference type="NCBI Taxonomy" id="118510"/>
    <lineage>
        <taxon>Eukaryota</taxon>
        <taxon>Viridiplantae</taxon>
        <taxon>Streptophyta</taxon>
        <taxon>Embryophyta</taxon>
        <taxon>Tracheophyta</taxon>
        <taxon>Spermatophyta</taxon>
        <taxon>Magnoliopsida</taxon>
        <taxon>eudicotyledons</taxon>
        <taxon>Gunneridae</taxon>
        <taxon>Pentapetalae</taxon>
        <taxon>asterids</taxon>
        <taxon>campanulids</taxon>
        <taxon>Asterales</taxon>
        <taxon>Asteraceae</taxon>
        <taxon>Asteroideae</taxon>
        <taxon>Anthemideae</taxon>
        <taxon>Anthemidinae</taxon>
        <taxon>Tanacetum</taxon>
    </lineage>
</organism>
<feature type="coiled-coil region" evidence="1">
    <location>
        <begin position="66"/>
        <end position="107"/>
    </location>
</feature>
<gene>
    <name evidence="3" type="ORF">Tci_858646</name>
</gene>
<sequence>MLVQPQPQAAEEGSEVKVPNAPAPPSPTNTPSPPPQDPTPTPHATPPDSPPQEQPTATSESSMSLLHTLMETCTTLSQKVADLEQNKHTQSLEILKLKKRVKKLEKKKKSWSSGFKRLRKGRIDQDVNTAIKDVSAVEPTVFDDEEVTMTMAQTLIKMKAEKEKILDEQIAKRLHDEEVKKAAARDKQEKDDLERAQVL</sequence>
<dbReference type="EMBL" id="BKCJ011106447">
    <property type="protein sequence ID" value="GFC86676.1"/>
    <property type="molecule type" value="Genomic_DNA"/>
</dbReference>
<dbReference type="AlphaFoldDB" id="A0A699RM19"/>
<keyword evidence="1" id="KW-0175">Coiled coil</keyword>
<feature type="region of interest" description="Disordered" evidence="2">
    <location>
        <begin position="178"/>
        <end position="199"/>
    </location>
</feature>
<proteinExistence type="predicted"/>
<evidence type="ECO:0000256" key="2">
    <source>
        <dbReference type="SAM" id="MobiDB-lite"/>
    </source>
</evidence>
<accession>A0A699RM19</accession>
<evidence type="ECO:0000256" key="1">
    <source>
        <dbReference type="SAM" id="Coils"/>
    </source>
</evidence>
<feature type="compositionally biased region" description="Pro residues" evidence="2">
    <location>
        <begin position="21"/>
        <end position="53"/>
    </location>
</feature>
<feature type="region of interest" description="Disordered" evidence="2">
    <location>
        <begin position="1"/>
        <end position="65"/>
    </location>
</feature>
<name>A0A699RM19_TANCI</name>
<protein>
    <submittedName>
        <fullName evidence="3">Uncharacterized protein</fullName>
    </submittedName>
</protein>
<reference evidence="3" key="1">
    <citation type="journal article" date="2019" name="Sci. Rep.">
        <title>Draft genome of Tanacetum cinerariifolium, the natural source of mosquito coil.</title>
        <authorList>
            <person name="Yamashiro T."/>
            <person name="Shiraishi A."/>
            <person name="Satake H."/>
            <person name="Nakayama K."/>
        </authorList>
    </citation>
    <scope>NUCLEOTIDE SEQUENCE</scope>
</reference>
<evidence type="ECO:0000313" key="3">
    <source>
        <dbReference type="EMBL" id="GFC86676.1"/>
    </source>
</evidence>
<comment type="caution">
    <text evidence="3">The sequence shown here is derived from an EMBL/GenBank/DDBJ whole genome shotgun (WGS) entry which is preliminary data.</text>
</comment>
<feature type="compositionally biased region" description="Polar residues" evidence="2">
    <location>
        <begin position="54"/>
        <end position="65"/>
    </location>
</feature>